<dbReference type="InterPro" id="IPR036641">
    <property type="entry name" value="HPT_dom_sf"/>
</dbReference>
<reference evidence="3 4" key="1">
    <citation type="submission" date="2019-11" db="EMBL/GenBank/DDBJ databases">
        <title>Pedobacter sp. HMF7647 Genome sequencing and assembly.</title>
        <authorList>
            <person name="Kang H."/>
            <person name="Kim H."/>
            <person name="Joh K."/>
        </authorList>
    </citation>
    <scope>NUCLEOTIDE SEQUENCE [LARGE SCALE GENOMIC DNA]</scope>
    <source>
        <strain evidence="3 4">HMF7647</strain>
    </source>
</reference>
<proteinExistence type="predicted"/>
<dbReference type="Gene3D" id="1.20.120.160">
    <property type="entry name" value="HPT domain"/>
    <property type="match status" value="1"/>
</dbReference>
<evidence type="ECO:0000313" key="3">
    <source>
        <dbReference type="EMBL" id="MXV52536.1"/>
    </source>
</evidence>
<evidence type="ECO:0000313" key="4">
    <source>
        <dbReference type="Proteomes" id="UP000466586"/>
    </source>
</evidence>
<name>A0A7K1YD70_9SPHI</name>
<evidence type="ECO:0000259" key="2">
    <source>
        <dbReference type="PROSITE" id="PS50894"/>
    </source>
</evidence>
<dbReference type="RefSeq" id="WP_160845712.1">
    <property type="nucleotide sequence ID" value="NZ_WVHT01000008.1"/>
</dbReference>
<dbReference type="Pfam" id="PF01627">
    <property type="entry name" value="Hpt"/>
    <property type="match status" value="1"/>
</dbReference>
<organism evidence="3 4">
    <name type="scientific">Hufsiella arboris</name>
    <dbReference type="NCBI Taxonomy" id="2695275"/>
    <lineage>
        <taxon>Bacteria</taxon>
        <taxon>Pseudomonadati</taxon>
        <taxon>Bacteroidota</taxon>
        <taxon>Sphingobacteriia</taxon>
        <taxon>Sphingobacteriales</taxon>
        <taxon>Sphingobacteriaceae</taxon>
        <taxon>Hufsiella</taxon>
    </lineage>
</organism>
<dbReference type="GO" id="GO:0000160">
    <property type="term" value="P:phosphorelay signal transduction system"/>
    <property type="evidence" value="ECO:0007669"/>
    <property type="project" value="InterPro"/>
</dbReference>
<comment type="caution">
    <text evidence="3">The sequence shown here is derived from an EMBL/GenBank/DDBJ whole genome shotgun (WGS) entry which is preliminary data.</text>
</comment>
<accession>A0A7K1YD70</accession>
<dbReference type="EMBL" id="WVHT01000008">
    <property type="protein sequence ID" value="MXV52536.1"/>
    <property type="molecule type" value="Genomic_DNA"/>
</dbReference>
<sequence>MTDSRNEKLNLSYLNEIADGSTEFVIEMIDIFLEQTPGYFNILNEAVAGQDWKTTMEVAHKIKPTLAFIGLNEARDEIQEVEQNTRDLVDLDQIKSKVDKVNSLCADLFIQLKAYKKELEIKLRSS</sequence>
<gene>
    <name evidence="3" type="ORF">GS399_16290</name>
</gene>
<dbReference type="GO" id="GO:0004672">
    <property type="term" value="F:protein kinase activity"/>
    <property type="evidence" value="ECO:0007669"/>
    <property type="project" value="UniProtKB-ARBA"/>
</dbReference>
<protein>
    <submittedName>
        <fullName evidence="3">Hpt domain-containing protein</fullName>
    </submittedName>
</protein>
<dbReference type="SUPFAM" id="SSF47226">
    <property type="entry name" value="Histidine-containing phosphotransfer domain, HPT domain"/>
    <property type="match status" value="1"/>
</dbReference>
<evidence type="ECO:0000256" key="1">
    <source>
        <dbReference type="PROSITE-ProRule" id="PRU00110"/>
    </source>
</evidence>
<feature type="modified residue" description="Phosphohistidine" evidence="1">
    <location>
        <position position="60"/>
    </location>
</feature>
<dbReference type="Proteomes" id="UP000466586">
    <property type="component" value="Unassembled WGS sequence"/>
</dbReference>
<dbReference type="InterPro" id="IPR008207">
    <property type="entry name" value="Sig_transdc_His_kin_Hpt_dom"/>
</dbReference>
<dbReference type="AlphaFoldDB" id="A0A7K1YD70"/>
<dbReference type="PROSITE" id="PS50894">
    <property type="entry name" value="HPT"/>
    <property type="match status" value="1"/>
</dbReference>
<feature type="domain" description="HPt" evidence="2">
    <location>
        <begin position="21"/>
        <end position="115"/>
    </location>
</feature>
<keyword evidence="1" id="KW-0597">Phosphoprotein</keyword>
<keyword evidence="4" id="KW-1185">Reference proteome</keyword>